<keyword evidence="4" id="KW-0969">Cilium</keyword>
<dbReference type="InterPro" id="IPR001492">
    <property type="entry name" value="Flagellin"/>
</dbReference>
<dbReference type="GO" id="GO:0009424">
    <property type="term" value="C:bacterial-type flagellum hook"/>
    <property type="evidence" value="ECO:0007669"/>
    <property type="project" value="InterPro"/>
</dbReference>
<dbReference type="Gene3D" id="3.30.70.2120">
    <property type="match status" value="1"/>
</dbReference>
<dbReference type="NCBIfam" id="TIGR02550">
    <property type="entry name" value="flagell_flgL"/>
    <property type="match status" value="1"/>
</dbReference>
<dbReference type="InterPro" id="IPR001029">
    <property type="entry name" value="Flagellin_N"/>
</dbReference>
<evidence type="ECO:0000259" key="3">
    <source>
        <dbReference type="Pfam" id="PF00700"/>
    </source>
</evidence>
<evidence type="ECO:0000259" key="2">
    <source>
        <dbReference type="Pfam" id="PF00669"/>
    </source>
</evidence>
<dbReference type="Pfam" id="PF00669">
    <property type="entry name" value="Flagellin_N"/>
    <property type="match status" value="1"/>
</dbReference>
<protein>
    <submittedName>
        <fullName evidence="4">Flagellar hook-associated protein FlgL</fullName>
    </submittedName>
</protein>
<reference evidence="4" key="1">
    <citation type="submission" date="2018-06" db="EMBL/GenBank/DDBJ databases">
        <authorList>
            <person name="Zhirakovskaya E."/>
        </authorList>
    </citation>
    <scope>NUCLEOTIDE SEQUENCE</scope>
</reference>
<dbReference type="EMBL" id="UOFL01000049">
    <property type="protein sequence ID" value="VAW73992.1"/>
    <property type="molecule type" value="Genomic_DNA"/>
</dbReference>
<dbReference type="Pfam" id="PF00700">
    <property type="entry name" value="Flagellin_C"/>
    <property type="match status" value="1"/>
</dbReference>
<dbReference type="Gene3D" id="1.20.1330.10">
    <property type="entry name" value="f41 fragment of flagellin, N-terminal domain"/>
    <property type="match status" value="2"/>
</dbReference>
<accession>A0A3B0YF85</accession>
<sequence>MRISTKQLANAGLNNILNQQTRLNKTQGQLATGLRIQKPSDDPAGATRVLGFKKTIQQTEQYQANIDTARQYLDIEESSLNSIVTNLQRVRELAIQANSDTQTANTRSIIADEVNERLEELLSLANTRNANGEFIFSGFQGQTQPFSRAAGNTFVYNGDQGQRFLQVSPSRQIISGDSGSDVFLQIRNGNGTFNTQDNNLNTGVGIISQGVVTDATIIDGDRYNLIFPNTTTASNTLTFNDVVGTNDNLDYNLQINGTTVYSVDETGTPINSLSALATQINLSSGTTNVRAYVDAGVLYLGNTSPSNTGIVINETLSGLSAGDGDTLTGYFGTTLTEAAPSNITTLAVGAADRYLVEDSQGNIETSGAFQSGGVINFNGQQVSVTGIPQNGDIFTISPSNNQSVFTTVQNLAEVLRGGSTNSTNFHNLMNDVLADLDLAQESLVSTRSNLGSRQNALDNQFDLNDDSILRFKSTVSNLEDIDYASAVSDLNLQLVGLQAAQQAYSRVQNLSLFNFL</sequence>
<feature type="domain" description="Flagellin N-terminal" evidence="2">
    <location>
        <begin position="3"/>
        <end position="139"/>
    </location>
</feature>
<proteinExistence type="predicted"/>
<dbReference type="SUPFAM" id="SSF64518">
    <property type="entry name" value="Phase 1 flagellin"/>
    <property type="match status" value="1"/>
</dbReference>
<dbReference type="PANTHER" id="PTHR42792">
    <property type="entry name" value="FLAGELLIN"/>
    <property type="match status" value="1"/>
</dbReference>
<name>A0A3B0YF85_9ZZZZ</name>
<dbReference type="GO" id="GO:0005198">
    <property type="term" value="F:structural molecule activity"/>
    <property type="evidence" value="ECO:0007669"/>
    <property type="project" value="InterPro"/>
</dbReference>
<gene>
    <name evidence="4" type="ORF">MNBD_GAMMA12-3762</name>
</gene>
<keyword evidence="4" id="KW-0282">Flagellum</keyword>
<dbReference type="PANTHER" id="PTHR42792:SF1">
    <property type="entry name" value="FLAGELLAR HOOK-ASSOCIATED PROTEIN 3"/>
    <property type="match status" value="1"/>
</dbReference>
<dbReference type="InterPro" id="IPR046358">
    <property type="entry name" value="Flagellin_C"/>
</dbReference>
<keyword evidence="1" id="KW-0975">Bacterial flagellum</keyword>
<feature type="domain" description="Flagellin C-terminal" evidence="3">
    <location>
        <begin position="436"/>
        <end position="516"/>
    </location>
</feature>
<dbReference type="InterPro" id="IPR013384">
    <property type="entry name" value="Flagell_FlgL"/>
</dbReference>
<dbReference type="GO" id="GO:0071973">
    <property type="term" value="P:bacterial-type flagellum-dependent cell motility"/>
    <property type="evidence" value="ECO:0007669"/>
    <property type="project" value="InterPro"/>
</dbReference>
<keyword evidence="4" id="KW-0966">Cell projection</keyword>
<evidence type="ECO:0000256" key="1">
    <source>
        <dbReference type="ARBA" id="ARBA00023143"/>
    </source>
</evidence>
<dbReference type="AlphaFoldDB" id="A0A3B0YF85"/>
<evidence type="ECO:0000313" key="4">
    <source>
        <dbReference type="EMBL" id="VAW73992.1"/>
    </source>
</evidence>
<organism evidence="4">
    <name type="scientific">hydrothermal vent metagenome</name>
    <dbReference type="NCBI Taxonomy" id="652676"/>
    <lineage>
        <taxon>unclassified sequences</taxon>
        <taxon>metagenomes</taxon>
        <taxon>ecological metagenomes</taxon>
    </lineage>
</organism>
<dbReference type="PRINTS" id="PR00207">
    <property type="entry name" value="FLAGELLIN"/>
</dbReference>